<evidence type="ECO:0000313" key="3">
    <source>
        <dbReference type="Proteomes" id="UP000604046"/>
    </source>
</evidence>
<reference evidence="2" key="1">
    <citation type="submission" date="2021-02" db="EMBL/GenBank/DDBJ databases">
        <authorList>
            <person name="Dougan E. K."/>
            <person name="Rhodes N."/>
            <person name="Thang M."/>
            <person name="Chan C."/>
        </authorList>
    </citation>
    <scope>NUCLEOTIDE SEQUENCE</scope>
</reference>
<dbReference type="AlphaFoldDB" id="A0A812QHG0"/>
<accession>A0A812QHG0</accession>
<evidence type="ECO:0000313" key="2">
    <source>
        <dbReference type="EMBL" id="CAE7373453.1"/>
    </source>
</evidence>
<dbReference type="Proteomes" id="UP000604046">
    <property type="component" value="Unassembled WGS sequence"/>
</dbReference>
<sequence>MGELLSVPCDAQELPEADRRRPVERLPQLPQLPGRSALPGLDSNAVLRTEAKEVRPHPSRVVQFEG</sequence>
<dbReference type="EMBL" id="CAJNDS010002208">
    <property type="protein sequence ID" value="CAE7373453.1"/>
    <property type="molecule type" value="Genomic_DNA"/>
</dbReference>
<name>A0A812QHG0_9DINO</name>
<proteinExistence type="predicted"/>
<evidence type="ECO:0000256" key="1">
    <source>
        <dbReference type="SAM" id="MobiDB-lite"/>
    </source>
</evidence>
<organism evidence="2 3">
    <name type="scientific">Symbiodinium natans</name>
    <dbReference type="NCBI Taxonomy" id="878477"/>
    <lineage>
        <taxon>Eukaryota</taxon>
        <taxon>Sar</taxon>
        <taxon>Alveolata</taxon>
        <taxon>Dinophyceae</taxon>
        <taxon>Suessiales</taxon>
        <taxon>Symbiodiniaceae</taxon>
        <taxon>Symbiodinium</taxon>
    </lineage>
</organism>
<comment type="caution">
    <text evidence="2">The sequence shown here is derived from an EMBL/GenBank/DDBJ whole genome shotgun (WGS) entry which is preliminary data.</text>
</comment>
<gene>
    <name evidence="2" type="ORF">SNAT2548_LOCUS20404</name>
</gene>
<feature type="region of interest" description="Disordered" evidence="1">
    <location>
        <begin position="1"/>
        <end position="42"/>
    </location>
</feature>
<protein>
    <submittedName>
        <fullName evidence="2">Uncharacterized protein</fullName>
    </submittedName>
</protein>
<keyword evidence="3" id="KW-1185">Reference proteome</keyword>